<evidence type="ECO:0000256" key="1">
    <source>
        <dbReference type="ARBA" id="ARBA00023002"/>
    </source>
</evidence>
<dbReference type="PROSITE" id="PS51176">
    <property type="entry name" value="PDH_ADH"/>
    <property type="match status" value="1"/>
</dbReference>
<evidence type="ECO:0000313" key="4">
    <source>
        <dbReference type="Proteomes" id="UP001198602"/>
    </source>
</evidence>
<dbReference type="PANTHER" id="PTHR21363:SF0">
    <property type="entry name" value="PREPHENATE DEHYDROGENASE [NADP(+)]"/>
    <property type="match status" value="1"/>
</dbReference>
<dbReference type="PANTHER" id="PTHR21363">
    <property type="entry name" value="PREPHENATE DEHYDROGENASE"/>
    <property type="match status" value="1"/>
</dbReference>
<dbReference type="InterPro" id="IPR046825">
    <property type="entry name" value="PDH_C"/>
</dbReference>
<organism evidence="3 4">
    <name type="scientific">Massilia hydrophila</name>
    <dbReference type="NCBI Taxonomy" id="3044279"/>
    <lineage>
        <taxon>Bacteria</taxon>
        <taxon>Pseudomonadati</taxon>
        <taxon>Pseudomonadota</taxon>
        <taxon>Betaproteobacteria</taxon>
        <taxon>Burkholderiales</taxon>
        <taxon>Oxalobacteraceae</taxon>
        <taxon>Telluria group</taxon>
        <taxon>Massilia</taxon>
    </lineage>
</organism>
<protein>
    <submittedName>
        <fullName evidence="3">Prephenate dehydrogenase/arogenate dehydrogenase family protein</fullName>
    </submittedName>
</protein>
<accession>A0ABS7YEH3</accession>
<dbReference type="Gene3D" id="3.40.50.720">
    <property type="entry name" value="NAD(P)-binding Rossmann-like Domain"/>
    <property type="match status" value="1"/>
</dbReference>
<evidence type="ECO:0000313" key="3">
    <source>
        <dbReference type="EMBL" id="MCA1858098.1"/>
    </source>
</evidence>
<dbReference type="InterPro" id="IPR036291">
    <property type="entry name" value="NAD(P)-bd_dom_sf"/>
</dbReference>
<feature type="domain" description="Prephenate/arogenate dehydrogenase" evidence="2">
    <location>
        <begin position="3"/>
        <end position="291"/>
    </location>
</feature>
<dbReference type="Pfam" id="PF02153">
    <property type="entry name" value="PDH_N"/>
    <property type="match status" value="1"/>
</dbReference>
<dbReference type="SUPFAM" id="SSF48179">
    <property type="entry name" value="6-phosphogluconate dehydrogenase C-terminal domain-like"/>
    <property type="match status" value="1"/>
</dbReference>
<dbReference type="SUPFAM" id="SSF51735">
    <property type="entry name" value="NAD(P)-binding Rossmann-fold domains"/>
    <property type="match status" value="1"/>
</dbReference>
<gene>
    <name evidence="3" type="ORF">LE190_19505</name>
</gene>
<dbReference type="Pfam" id="PF20463">
    <property type="entry name" value="PDH_C"/>
    <property type="match status" value="1"/>
</dbReference>
<comment type="caution">
    <text evidence="3">The sequence shown here is derived from an EMBL/GenBank/DDBJ whole genome shotgun (WGS) entry which is preliminary data.</text>
</comment>
<dbReference type="Gene3D" id="1.10.3660.10">
    <property type="entry name" value="6-phosphogluconate dehydrogenase C-terminal like domain"/>
    <property type="match status" value="1"/>
</dbReference>
<dbReference type="InterPro" id="IPR003099">
    <property type="entry name" value="Prephen_DH"/>
</dbReference>
<dbReference type="EMBL" id="JAHYBX010000011">
    <property type="protein sequence ID" value="MCA1858098.1"/>
    <property type="molecule type" value="Genomic_DNA"/>
</dbReference>
<name>A0ABS7YEH3_9BURK</name>
<dbReference type="InterPro" id="IPR046826">
    <property type="entry name" value="PDH_N"/>
</dbReference>
<sequence length="301" mass="31151">MIGRLVIVGTGLIGGSFALALKAAGQVGRVAALERSPQALARALERGIADEACATPEQALRGADLVLLAAPVGQTGALLASLLPHLEPHTVVTDAGSTKCDVVAAARAALGERIGQFVPGHPIAGSEANGPDAAWAGLYGGKKAVLTPLPENDPAAVERVAGAWRACGALVHTLSAGDHDRVFAAVSHLPHLLAYALVDDIAARPHAGMLFQYAASGFRDFTRIAGSSPEMWRDISLANRDALLAELDAYLAQLNSLRAMLAAADGRALETVFASAQRARQAWLDAIEAGSPPLPPHRDTE</sequence>
<keyword evidence="1" id="KW-0560">Oxidoreductase</keyword>
<dbReference type="InterPro" id="IPR008927">
    <property type="entry name" value="6-PGluconate_DH-like_C_sf"/>
</dbReference>
<dbReference type="InterPro" id="IPR050812">
    <property type="entry name" value="Preph/Arog_dehydrog"/>
</dbReference>
<keyword evidence="4" id="KW-1185">Reference proteome</keyword>
<dbReference type="RefSeq" id="WP_225240264.1">
    <property type="nucleotide sequence ID" value="NZ_JAHYBX010000011.1"/>
</dbReference>
<dbReference type="Proteomes" id="UP001198602">
    <property type="component" value="Unassembled WGS sequence"/>
</dbReference>
<reference evidence="3 4" key="1">
    <citation type="submission" date="2021-07" db="EMBL/GenBank/DDBJ databases">
        <title>Characterization of Violacein-producing bacteria and related species.</title>
        <authorList>
            <person name="Wilson H.S."/>
            <person name="De Leon M.E."/>
        </authorList>
    </citation>
    <scope>NUCLEOTIDE SEQUENCE [LARGE SCALE GENOMIC DNA]</scope>
    <source>
        <strain evidence="3 4">HSC-2F05</strain>
    </source>
</reference>
<proteinExistence type="predicted"/>
<evidence type="ECO:0000259" key="2">
    <source>
        <dbReference type="PROSITE" id="PS51176"/>
    </source>
</evidence>